<keyword evidence="9 11" id="KW-0472">Membrane</keyword>
<dbReference type="GeneID" id="55989281"/>
<dbReference type="GO" id="GO:0005743">
    <property type="term" value="C:mitochondrial inner membrane"/>
    <property type="evidence" value="ECO:0007669"/>
    <property type="project" value="TreeGrafter"/>
</dbReference>
<feature type="transmembrane region" description="Helical" evidence="11">
    <location>
        <begin position="73"/>
        <end position="97"/>
    </location>
</feature>
<dbReference type="Proteomes" id="UP000509510">
    <property type="component" value="Chromosome I"/>
</dbReference>
<dbReference type="FunFam" id="1.20.1560.10:FF:000057">
    <property type="entry name" value="ABC multidrug transporter SitT"/>
    <property type="match status" value="1"/>
</dbReference>
<dbReference type="InterPro" id="IPR003593">
    <property type="entry name" value="AAA+_ATPase"/>
</dbReference>
<evidence type="ECO:0000256" key="1">
    <source>
        <dbReference type="ARBA" id="ARBA00004651"/>
    </source>
</evidence>
<protein>
    <recommendedName>
        <fullName evidence="16">ABC transporter</fullName>
    </recommendedName>
</protein>
<dbReference type="GO" id="GO:0015421">
    <property type="term" value="F:ABC-type oligopeptide transporter activity"/>
    <property type="evidence" value="ECO:0007669"/>
    <property type="project" value="TreeGrafter"/>
</dbReference>
<evidence type="ECO:0000256" key="3">
    <source>
        <dbReference type="ARBA" id="ARBA00022448"/>
    </source>
</evidence>
<dbReference type="KEGG" id="trg:TRUGW13939_01771"/>
<dbReference type="InterPro" id="IPR039421">
    <property type="entry name" value="Type_1_exporter"/>
</dbReference>
<reference evidence="15" key="1">
    <citation type="submission" date="2020-06" db="EMBL/GenBank/DDBJ databases">
        <title>A chromosome-scale genome assembly of Talaromyces rugulosus W13939.</title>
        <authorList>
            <person name="Wang B."/>
            <person name="Guo L."/>
            <person name="Ye K."/>
            <person name="Wang L."/>
        </authorList>
    </citation>
    <scope>NUCLEOTIDE SEQUENCE [LARGE SCALE GENOMIC DNA]</scope>
    <source>
        <strain evidence="15">W13939</strain>
    </source>
</reference>
<evidence type="ECO:0000256" key="10">
    <source>
        <dbReference type="SAM" id="MobiDB-lite"/>
    </source>
</evidence>
<dbReference type="InterPro" id="IPR027417">
    <property type="entry name" value="P-loop_NTPase"/>
</dbReference>
<evidence type="ECO:0000259" key="12">
    <source>
        <dbReference type="PROSITE" id="PS50893"/>
    </source>
</evidence>
<evidence type="ECO:0000256" key="8">
    <source>
        <dbReference type="ARBA" id="ARBA00022989"/>
    </source>
</evidence>
<dbReference type="FunFam" id="3.40.50.300:FF:000913">
    <property type="entry name" value="ABC multidrug transporter SitT"/>
    <property type="match status" value="1"/>
</dbReference>
<keyword evidence="3" id="KW-0813">Transport</keyword>
<dbReference type="Gene3D" id="1.20.1560.10">
    <property type="entry name" value="ABC transporter type 1, transmembrane domain"/>
    <property type="match status" value="1"/>
</dbReference>
<dbReference type="CDD" id="cd18578">
    <property type="entry name" value="ABC_6TM_Pgp_ABCB1_D2_like"/>
    <property type="match status" value="1"/>
</dbReference>
<feature type="transmembrane region" description="Helical" evidence="11">
    <location>
        <begin position="127"/>
        <end position="148"/>
    </location>
</feature>
<dbReference type="InterPro" id="IPR036640">
    <property type="entry name" value="ABC1_TM_sf"/>
</dbReference>
<dbReference type="RefSeq" id="XP_035340862.1">
    <property type="nucleotide sequence ID" value="XM_035484969.1"/>
</dbReference>
<feature type="transmembrane region" description="Helical" evidence="11">
    <location>
        <begin position="741"/>
        <end position="766"/>
    </location>
</feature>
<feature type="compositionally biased region" description="Basic and acidic residues" evidence="10">
    <location>
        <begin position="39"/>
        <end position="52"/>
    </location>
</feature>
<dbReference type="PANTHER" id="PTHR43394:SF11">
    <property type="entry name" value="ATP-BINDING CASSETTE TRANSPORTER"/>
    <property type="match status" value="1"/>
</dbReference>
<evidence type="ECO:0008006" key="16">
    <source>
        <dbReference type="Google" id="ProtNLM"/>
    </source>
</evidence>
<comment type="subcellular location">
    <subcellularLocation>
        <location evidence="1">Cell membrane</location>
        <topology evidence="1">Multi-pass membrane protein</topology>
    </subcellularLocation>
</comment>
<name>A0A7H8QNB7_TALRU</name>
<keyword evidence="15" id="KW-1185">Reference proteome</keyword>
<evidence type="ECO:0000256" key="6">
    <source>
        <dbReference type="ARBA" id="ARBA00022741"/>
    </source>
</evidence>
<dbReference type="InterPro" id="IPR017871">
    <property type="entry name" value="ABC_transporter-like_CS"/>
</dbReference>
<dbReference type="InterPro" id="IPR011527">
    <property type="entry name" value="ABC1_TM_dom"/>
</dbReference>
<feature type="domain" description="ABC transmembrane type-1" evidence="13">
    <location>
        <begin position="748"/>
        <end position="1033"/>
    </location>
</feature>
<dbReference type="Gene3D" id="3.40.50.300">
    <property type="entry name" value="P-loop containing nucleotide triphosphate hydrolases"/>
    <property type="match status" value="2"/>
</dbReference>
<evidence type="ECO:0000256" key="4">
    <source>
        <dbReference type="ARBA" id="ARBA00022692"/>
    </source>
</evidence>
<feature type="transmembrane region" description="Helical" evidence="11">
    <location>
        <begin position="786"/>
        <end position="805"/>
    </location>
</feature>
<feature type="domain" description="ABC transmembrane type-1" evidence="13">
    <location>
        <begin position="78"/>
        <end position="370"/>
    </location>
</feature>
<dbReference type="GO" id="GO:0005524">
    <property type="term" value="F:ATP binding"/>
    <property type="evidence" value="ECO:0007669"/>
    <property type="project" value="UniProtKB-KW"/>
</dbReference>
<dbReference type="SUPFAM" id="SSF90123">
    <property type="entry name" value="ABC transporter transmembrane region"/>
    <property type="match status" value="2"/>
</dbReference>
<comment type="similarity">
    <text evidence="2">Belongs to the ABC transporter superfamily. ABCB family. Multidrug resistance exporter (TC 3.A.1.201) subfamily.</text>
</comment>
<dbReference type="CDD" id="cd18577">
    <property type="entry name" value="ABC_6TM_Pgp_ABCB1_D1_like"/>
    <property type="match status" value="1"/>
</dbReference>
<dbReference type="GO" id="GO:0016887">
    <property type="term" value="F:ATP hydrolysis activity"/>
    <property type="evidence" value="ECO:0007669"/>
    <property type="project" value="InterPro"/>
</dbReference>
<dbReference type="PROSITE" id="PS50893">
    <property type="entry name" value="ABC_TRANSPORTER_2"/>
    <property type="match status" value="2"/>
</dbReference>
<keyword evidence="4 11" id="KW-0812">Transmembrane</keyword>
<gene>
    <name evidence="14" type="ORF">TRUGW13939_01771</name>
</gene>
<dbReference type="EMBL" id="CP055898">
    <property type="protein sequence ID" value="QKX54683.1"/>
    <property type="molecule type" value="Genomic_DNA"/>
</dbReference>
<sequence length="1337" mass="146833">MGDESPFGLSQERADATSVNSATIAAADQRPNSNSSASPKKETSEESKDGETATKQNFGDLVRVLKHGSRVDFVVFGVATLCSLGSGVVLPLMNIVFGNLVGGFSGYFTPGNQTTEDEFKRQTNHNALLIVYLFIGKFVLTYIAMFCFRMAGLRVTANLRLAYMRAVFSLPISLLDEVSTGTVSNTITSSSNIIQSSIADRLAILFQSIGLLISAYAVAFKYSWALTLAATSSLVFMVVVYSIGVPFLLKGQKESSEADEKHASIASDIFGSIRTVFSLGAESALSENYFHWVDISRQRNADMVWAMSWQLGMGMFAIPANYALSFWLGLDLYQKGMIHNINAVITVFFSVLIVGTIMGSIVLPVMQLTKAVTAASGFFKIIDSERIALGGLKDPEVSAHADIEFKDVKFAYPTRSHVQILKGLNITFEKGKTTALVGPSGCGKSTIVGLTERWYQLDNSLLQETTEKLDESIIESQTTIDVNQKPIQNTGSILIDGHNLNEIDVKWWRTQIGLVQQEPFLFNDTIYGNISLGLIGSQWENETEDVKRDLIKGACKEAFADEFIERLPKGYDTMVGEGGIKLSGGQRQRLAIARSIVKRPTILILDEATSSIDVRGEKIVQEALDRVAATRTTIMIAHRLSTIRKADRIIVLQSGSKKEEGNHEELMAIEDGLYFNLVNAQKINSESSDTESEGVDEVFEAEDPMDKNRAFEYDDEETQKPKKGKTDYLVLAKIVGEQSSLWFLWIPLLIAAMGAGASYALQSWFFAQLIQVFQYTGEKLTSSRNFWSLMFFVLALVVGVCYAVLGFTSTSLSARVSSVYRKQYYRNILTQPVSFHDAENNSSGSLMSQLTTDPKQVQEAFSVHGAFPLISIWNLIGCVAISFSFGWKLSLVALLAALPVMFVAAFLRIRHEVKFDAMNAAVFSESSQFATEAIGAFRTVSSLTMEDYIIHRFDTLVKDQIKRAFRKASHATLIFALSDSVELCAMALTFWYGGQLLASLTYDPLHFFVIYIAVVQGGQAAGQAFSLAPIFGQATGSADRMFKLRSLVSKQKADSSKGGKAPLKDIPRKTGAEAGASIDMTNVAFKYPTRDVPIFHSLSLSIPSGHFVAFVGPSGCGKTTIISLLERFYDPVAGDISFNGTPLEDLDVASYRRHVSLVAQEPRLFDGSIRENLLLGISLPASSSSEEKDDLEGRMEQACRDAEIHDFITSLPDGYNTQLGSQTQTALSGGQKQRLCIARALLRSPSLLLLDEATSSLDSQSEKLVQAALDRLASKRSMTIIAVAHRLATIQKADTIYVFGESERGTGSRLIEKGGHEDLLRRRGMYWQMCQAQALDK</sequence>
<dbReference type="PROSITE" id="PS00211">
    <property type="entry name" value="ABC_TRANSPORTER_1"/>
    <property type="match status" value="2"/>
</dbReference>
<evidence type="ECO:0000256" key="11">
    <source>
        <dbReference type="SAM" id="Phobius"/>
    </source>
</evidence>
<evidence type="ECO:0000259" key="13">
    <source>
        <dbReference type="PROSITE" id="PS50929"/>
    </source>
</evidence>
<keyword evidence="5" id="KW-0677">Repeat</keyword>
<feature type="transmembrane region" description="Helical" evidence="11">
    <location>
        <begin position="202"/>
        <end position="219"/>
    </location>
</feature>
<feature type="transmembrane region" description="Helical" evidence="11">
    <location>
        <begin position="304"/>
        <end position="329"/>
    </location>
</feature>
<organism evidence="14 15">
    <name type="scientific">Talaromyces rugulosus</name>
    <name type="common">Penicillium rugulosum</name>
    <dbReference type="NCBI Taxonomy" id="121627"/>
    <lineage>
        <taxon>Eukaryota</taxon>
        <taxon>Fungi</taxon>
        <taxon>Dikarya</taxon>
        <taxon>Ascomycota</taxon>
        <taxon>Pezizomycotina</taxon>
        <taxon>Eurotiomycetes</taxon>
        <taxon>Eurotiomycetidae</taxon>
        <taxon>Eurotiales</taxon>
        <taxon>Trichocomaceae</taxon>
        <taxon>Talaromyces</taxon>
        <taxon>Talaromyces sect. Islandici</taxon>
    </lineage>
</organism>
<feature type="region of interest" description="Disordered" evidence="10">
    <location>
        <begin position="1"/>
        <end position="53"/>
    </location>
</feature>
<evidence type="ECO:0000313" key="14">
    <source>
        <dbReference type="EMBL" id="QKX54683.1"/>
    </source>
</evidence>
<dbReference type="InterPro" id="IPR003439">
    <property type="entry name" value="ABC_transporter-like_ATP-bd"/>
</dbReference>
<dbReference type="PANTHER" id="PTHR43394">
    <property type="entry name" value="ATP-DEPENDENT PERMEASE MDL1, MITOCHONDRIAL"/>
    <property type="match status" value="1"/>
</dbReference>
<feature type="transmembrane region" description="Helical" evidence="11">
    <location>
        <begin position="891"/>
        <end position="909"/>
    </location>
</feature>
<feature type="transmembrane region" description="Helical" evidence="11">
    <location>
        <begin position="865"/>
        <end position="885"/>
    </location>
</feature>
<feature type="domain" description="ABC transporter" evidence="12">
    <location>
        <begin position="403"/>
        <end position="679"/>
    </location>
</feature>
<dbReference type="GO" id="GO:0005886">
    <property type="term" value="C:plasma membrane"/>
    <property type="evidence" value="ECO:0007669"/>
    <property type="project" value="UniProtKB-SubCell"/>
</dbReference>
<evidence type="ECO:0000256" key="2">
    <source>
        <dbReference type="ARBA" id="ARBA00007577"/>
    </source>
</evidence>
<feature type="transmembrane region" description="Helical" evidence="11">
    <location>
        <begin position="341"/>
        <end position="363"/>
    </location>
</feature>
<dbReference type="Pfam" id="PF00005">
    <property type="entry name" value="ABC_tran"/>
    <property type="match status" value="2"/>
</dbReference>
<keyword evidence="7" id="KW-0067">ATP-binding</keyword>
<evidence type="ECO:0000256" key="7">
    <source>
        <dbReference type="ARBA" id="ARBA00022840"/>
    </source>
</evidence>
<dbReference type="GO" id="GO:0090374">
    <property type="term" value="P:oligopeptide export from mitochondrion"/>
    <property type="evidence" value="ECO:0007669"/>
    <property type="project" value="TreeGrafter"/>
</dbReference>
<dbReference type="SUPFAM" id="SSF52540">
    <property type="entry name" value="P-loop containing nucleoside triphosphate hydrolases"/>
    <property type="match status" value="2"/>
</dbReference>
<evidence type="ECO:0000256" key="5">
    <source>
        <dbReference type="ARBA" id="ARBA00022737"/>
    </source>
</evidence>
<keyword evidence="6" id="KW-0547">Nucleotide-binding</keyword>
<feature type="transmembrane region" description="Helical" evidence="11">
    <location>
        <begin position="225"/>
        <end position="249"/>
    </location>
</feature>
<keyword evidence="8 11" id="KW-1133">Transmembrane helix</keyword>
<evidence type="ECO:0000313" key="15">
    <source>
        <dbReference type="Proteomes" id="UP000509510"/>
    </source>
</evidence>
<evidence type="ECO:0000256" key="9">
    <source>
        <dbReference type="ARBA" id="ARBA00023136"/>
    </source>
</evidence>
<dbReference type="Pfam" id="PF00664">
    <property type="entry name" value="ABC_membrane"/>
    <property type="match status" value="2"/>
</dbReference>
<dbReference type="OrthoDB" id="6500128at2759"/>
<accession>A0A7H8QNB7</accession>
<feature type="domain" description="ABC transporter" evidence="12">
    <location>
        <begin position="1078"/>
        <end position="1332"/>
    </location>
</feature>
<proteinExistence type="inferred from homology"/>
<dbReference type="SMART" id="SM00382">
    <property type="entry name" value="AAA"/>
    <property type="match status" value="2"/>
</dbReference>
<dbReference type="PROSITE" id="PS50929">
    <property type="entry name" value="ABC_TM1F"/>
    <property type="match status" value="2"/>
</dbReference>